<dbReference type="AlphaFoldDB" id="A0A1Q2KZ96"/>
<evidence type="ECO:0000313" key="3">
    <source>
        <dbReference type="Proteomes" id="UP000188184"/>
    </source>
</evidence>
<dbReference type="Proteomes" id="UP000188184">
    <property type="component" value="Chromosome"/>
</dbReference>
<feature type="transmembrane region" description="Helical" evidence="1">
    <location>
        <begin position="7"/>
        <end position="31"/>
    </location>
</feature>
<feature type="transmembrane region" description="Helical" evidence="1">
    <location>
        <begin position="83"/>
        <end position="106"/>
    </location>
</feature>
<dbReference type="RefSeq" id="WP_077589363.1">
    <property type="nucleotide sequence ID" value="NZ_CP019640.1"/>
</dbReference>
<evidence type="ECO:0000256" key="1">
    <source>
        <dbReference type="SAM" id="Phobius"/>
    </source>
</evidence>
<name>A0A1Q2KZ96_9BACL</name>
<accession>A0A1Q2KZ96</accession>
<feature type="transmembrane region" description="Helical" evidence="1">
    <location>
        <begin position="51"/>
        <end position="71"/>
    </location>
</feature>
<keyword evidence="1" id="KW-1133">Transmembrane helix</keyword>
<dbReference type="OrthoDB" id="2449392at2"/>
<evidence type="ECO:0000313" key="2">
    <source>
        <dbReference type="EMBL" id="AQQ53466.1"/>
    </source>
</evidence>
<proteinExistence type="predicted"/>
<protein>
    <submittedName>
        <fullName evidence="2">Uncharacterized protein</fullName>
    </submittedName>
</protein>
<organism evidence="2 3">
    <name type="scientific">Planococcus lenghuensis</name>
    <dbReference type="NCBI Taxonomy" id="2213202"/>
    <lineage>
        <taxon>Bacteria</taxon>
        <taxon>Bacillati</taxon>
        <taxon>Bacillota</taxon>
        <taxon>Bacilli</taxon>
        <taxon>Bacillales</taxon>
        <taxon>Caryophanaceae</taxon>
        <taxon>Planococcus</taxon>
    </lineage>
</organism>
<keyword evidence="3" id="KW-1185">Reference proteome</keyword>
<gene>
    <name evidence="2" type="ORF">B0X71_10530</name>
</gene>
<sequence>MNTTLGKFLLVCSLFFILASFFAPFVLLTIFQQLFIQPEQTWFFGSPFLNYGIYFVAFLIIGIAIGVFRYVFFNSEKTKMATFTCFAAALVPAFMALSLSANHYYYFDEEGIHQNGLFQLTEEIHPWKDVEKMTVVTEDTAGGTKPVSMVFTERGGEEILFPLTAQLIRKRNLLESRLVEMDVTLDAIYRQSDS</sequence>
<dbReference type="EMBL" id="CP019640">
    <property type="protein sequence ID" value="AQQ53466.1"/>
    <property type="molecule type" value="Genomic_DNA"/>
</dbReference>
<keyword evidence="1" id="KW-0472">Membrane</keyword>
<keyword evidence="1" id="KW-0812">Transmembrane</keyword>
<dbReference type="KEGG" id="pmar:B0X71_10530"/>
<reference evidence="2 3" key="1">
    <citation type="submission" date="2017-02" db="EMBL/GenBank/DDBJ databases">
        <title>The complete genomic sequence of a novel cold adapted crude oil-degrading bacterium Planococcus qaidamina Y42.</title>
        <authorList>
            <person name="Yang R."/>
        </authorList>
    </citation>
    <scope>NUCLEOTIDE SEQUENCE [LARGE SCALE GENOMIC DNA]</scope>
    <source>
        <strain evidence="2 3">Y42</strain>
    </source>
</reference>